<dbReference type="GO" id="GO:0016020">
    <property type="term" value="C:membrane"/>
    <property type="evidence" value="ECO:0007669"/>
    <property type="project" value="UniProtKB-SubCell"/>
</dbReference>
<evidence type="ECO:0000256" key="7">
    <source>
        <dbReference type="ARBA" id="ARBA00023136"/>
    </source>
</evidence>
<evidence type="ECO:0000256" key="3">
    <source>
        <dbReference type="ARBA" id="ARBA00022692"/>
    </source>
</evidence>
<reference evidence="10 11" key="1">
    <citation type="submission" date="2011-08" db="EMBL/GenBank/DDBJ databases">
        <authorList>
            <person name="Liu Z.J."/>
            <person name="Shi F.L."/>
            <person name="Lu J.Q."/>
            <person name="Li M."/>
            <person name="Wang Z.L."/>
        </authorList>
    </citation>
    <scope>NUCLEOTIDE SEQUENCE [LARGE SCALE GENOMIC DNA]</scope>
    <source>
        <strain evidence="10 11">USNM 41457</strain>
    </source>
</reference>
<dbReference type="InterPro" id="IPR050352">
    <property type="entry name" value="ABCG_transporters"/>
</dbReference>
<name>J9D2Y2_EDHAE</name>
<organism evidence="10 11">
    <name type="scientific">Edhazardia aedis (strain USNM 41457)</name>
    <name type="common">Microsporidian parasite</name>
    <dbReference type="NCBI Taxonomy" id="1003232"/>
    <lineage>
        <taxon>Eukaryota</taxon>
        <taxon>Fungi</taxon>
        <taxon>Fungi incertae sedis</taxon>
        <taxon>Microsporidia</taxon>
        <taxon>Edhazardia</taxon>
    </lineage>
</organism>
<dbReference type="GO" id="GO:0016887">
    <property type="term" value="F:ATP hydrolysis activity"/>
    <property type="evidence" value="ECO:0007669"/>
    <property type="project" value="InterPro"/>
</dbReference>
<gene>
    <name evidence="10" type="ORF">EDEG_03386</name>
</gene>
<feature type="transmembrane region" description="Helical" evidence="8">
    <location>
        <begin position="467"/>
        <end position="493"/>
    </location>
</feature>
<dbReference type="AlphaFoldDB" id="J9D2Y2"/>
<dbReference type="InterPro" id="IPR003439">
    <property type="entry name" value="ABC_transporter-like_ATP-bd"/>
</dbReference>
<keyword evidence="7 8" id="KW-0472">Membrane</keyword>
<dbReference type="InterPro" id="IPR027417">
    <property type="entry name" value="P-loop_NTPase"/>
</dbReference>
<dbReference type="InterPro" id="IPR017871">
    <property type="entry name" value="ABC_transporter-like_CS"/>
</dbReference>
<dbReference type="GO" id="GO:0005524">
    <property type="term" value="F:ATP binding"/>
    <property type="evidence" value="ECO:0007669"/>
    <property type="project" value="UniProtKB-KW"/>
</dbReference>
<feature type="transmembrane region" description="Helical" evidence="8">
    <location>
        <begin position="505"/>
        <end position="523"/>
    </location>
</feature>
<dbReference type="OMA" id="FINQIAF"/>
<dbReference type="EMBL" id="AFBI03000086">
    <property type="protein sequence ID" value="EJW02171.1"/>
    <property type="molecule type" value="Genomic_DNA"/>
</dbReference>
<evidence type="ECO:0000256" key="1">
    <source>
        <dbReference type="ARBA" id="ARBA00004141"/>
    </source>
</evidence>
<feature type="transmembrane region" description="Helical" evidence="8">
    <location>
        <begin position="336"/>
        <end position="356"/>
    </location>
</feature>
<comment type="caution">
    <text evidence="10">The sequence shown here is derived from an EMBL/GenBank/DDBJ whole genome shotgun (WGS) entry which is preliminary data.</text>
</comment>
<accession>J9D2Y2</accession>
<evidence type="ECO:0000256" key="6">
    <source>
        <dbReference type="ARBA" id="ARBA00022989"/>
    </source>
</evidence>
<dbReference type="InParanoid" id="J9D2Y2"/>
<protein>
    <recommendedName>
        <fullName evidence="9">ABC transporter domain-containing protein</fullName>
    </recommendedName>
</protein>
<evidence type="ECO:0000256" key="4">
    <source>
        <dbReference type="ARBA" id="ARBA00022741"/>
    </source>
</evidence>
<dbReference type="SUPFAM" id="SSF52540">
    <property type="entry name" value="P-loop containing nucleoside triphosphate hydrolases"/>
    <property type="match status" value="1"/>
</dbReference>
<dbReference type="PANTHER" id="PTHR48041">
    <property type="entry name" value="ABC TRANSPORTER G FAMILY MEMBER 28"/>
    <property type="match status" value="1"/>
</dbReference>
<dbReference type="PANTHER" id="PTHR48041:SF139">
    <property type="entry name" value="PROTEIN SCARLET"/>
    <property type="match status" value="1"/>
</dbReference>
<keyword evidence="4" id="KW-0547">Nucleotide-binding</keyword>
<comment type="subcellular location">
    <subcellularLocation>
        <location evidence="1">Membrane</location>
        <topology evidence="1">Multi-pass membrane protein</topology>
    </subcellularLocation>
</comment>
<feature type="transmembrane region" description="Helical" evidence="8">
    <location>
        <begin position="389"/>
        <end position="410"/>
    </location>
</feature>
<dbReference type="VEuPathDB" id="MicrosporidiaDB:EDEG_03386"/>
<evidence type="ECO:0000259" key="9">
    <source>
        <dbReference type="PROSITE" id="PS50893"/>
    </source>
</evidence>
<dbReference type="GO" id="GO:0042626">
    <property type="term" value="F:ATPase-coupled transmembrane transporter activity"/>
    <property type="evidence" value="ECO:0007669"/>
    <property type="project" value="TreeGrafter"/>
</dbReference>
<dbReference type="Pfam" id="PF00005">
    <property type="entry name" value="ABC_tran"/>
    <property type="match status" value="1"/>
</dbReference>
<keyword evidence="2" id="KW-0813">Transport</keyword>
<dbReference type="OrthoDB" id="2196280at2759"/>
<proteinExistence type="predicted"/>
<dbReference type="STRING" id="1003232.J9D2Y2"/>
<feature type="transmembrane region" description="Helical" evidence="8">
    <location>
        <begin position="551"/>
        <end position="571"/>
    </location>
</feature>
<keyword evidence="11" id="KW-1185">Reference proteome</keyword>
<evidence type="ECO:0000256" key="5">
    <source>
        <dbReference type="ARBA" id="ARBA00022840"/>
    </source>
</evidence>
<feature type="transmembrane region" description="Helical" evidence="8">
    <location>
        <begin position="608"/>
        <end position="629"/>
    </location>
</feature>
<dbReference type="Gene3D" id="3.40.50.300">
    <property type="entry name" value="P-loop containing nucleotide triphosphate hydrolases"/>
    <property type="match status" value="1"/>
</dbReference>
<keyword evidence="3 8" id="KW-0812">Transmembrane</keyword>
<dbReference type="PROSITE" id="PS00211">
    <property type="entry name" value="ABC_TRANSPORTER_1"/>
    <property type="match status" value="1"/>
</dbReference>
<evidence type="ECO:0000256" key="8">
    <source>
        <dbReference type="SAM" id="Phobius"/>
    </source>
</evidence>
<dbReference type="InterPro" id="IPR003593">
    <property type="entry name" value="AAA+_ATPase"/>
</dbReference>
<evidence type="ECO:0000256" key="2">
    <source>
        <dbReference type="ARBA" id="ARBA00022448"/>
    </source>
</evidence>
<sequence length="637" mass="73112">MNQTTEQNRDIAFKNITVKAKINGSQKTILDNVSGTIKQGSVQAVFGESGSGKTTLMHVICGIVQKSSSFSVEGEITVGGKLRDPVEWFKKIGLVRQEDLFNEEQTVFQCIETSARFFYETNNKKIINPICKKFLELLNIWEVRNTKIKVISGGQKKRLSIACVLIKEPETVFLDEPFSGLDTNNAINLANFLKYCSVNFGTTYIFSVHGGNIKVMEVADGSIYLCNGQLVFIGDNESLDTKFVKINAKQPEKMNRWNFLSTFSRTKHMYVNEGNNSVFLDKMLEITKQESSGITDGKGKFIHMKQLYQFIPSPSHTFTLIRRKIQMTFCQGFMKIFWKSMTFIPFFLLFLIIFLLKSSLKNYNWFSKGSEDSIKLSVHRDSIFINDSFFIYGIFSLLNSMMLGQIWSIMTTEAKIVNDELSMCKYNLMTYLSYVVIYSYCYTVFVTLVVCIPLLRLVLDFDSPFNVLFNWLTVISPLTLIVSFGISSLFSLMRYLHIYKFINQIAFIVLIYFIGKGTIVYLSKIVEKLGKIMGNLEPEKPEKGFFSYLKAYNVLIFFIPLSMYTIEYLVLAKDRIIQTSKPFIKESINSIPFTKEILTNYKVGADKFYHLFAITVTILFVTASVVQIYCRSPKYRL</sequence>
<feature type="transmembrane region" description="Helical" evidence="8">
    <location>
        <begin position="431"/>
        <end position="455"/>
    </location>
</feature>
<evidence type="ECO:0000313" key="10">
    <source>
        <dbReference type="EMBL" id="EJW02171.1"/>
    </source>
</evidence>
<keyword evidence="6 8" id="KW-1133">Transmembrane helix</keyword>
<reference evidence="11" key="2">
    <citation type="submission" date="2015-07" db="EMBL/GenBank/DDBJ databases">
        <title>Contrasting host-pathogen interactions and genome evolution in two generalist and specialist microsporidian pathogens of mosquitoes.</title>
        <authorList>
            <consortium name="The Broad Institute Genomics Platform"/>
            <consortium name="The Broad Institute Genome Sequencing Center for Infectious Disease"/>
            <person name="Cuomo C.A."/>
            <person name="Sanscrainte N.D."/>
            <person name="Goldberg J.M."/>
            <person name="Heiman D."/>
            <person name="Young S."/>
            <person name="Zeng Q."/>
            <person name="Becnel J.J."/>
            <person name="Birren B.W."/>
        </authorList>
    </citation>
    <scope>NUCLEOTIDE SEQUENCE [LARGE SCALE GENOMIC DNA]</scope>
    <source>
        <strain evidence="11">USNM 41457</strain>
    </source>
</reference>
<dbReference type="SMART" id="SM00382">
    <property type="entry name" value="AAA"/>
    <property type="match status" value="1"/>
</dbReference>
<feature type="domain" description="ABC transporter" evidence="9">
    <location>
        <begin position="11"/>
        <end position="252"/>
    </location>
</feature>
<keyword evidence="5" id="KW-0067">ATP-binding</keyword>
<dbReference type="PROSITE" id="PS50893">
    <property type="entry name" value="ABC_TRANSPORTER_2"/>
    <property type="match status" value="1"/>
</dbReference>
<dbReference type="Proteomes" id="UP000003163">
    <property type="component" value="Unassembled WGS sequence"/>
</dbReference>
<dbReference type="HOGENOM" id="CLU_443447_0_0_1"/>
<evidence type="ECO:0000313" key="11">
    <source>
        <dbReference type="Proteomes" id="UP000003163"/>
    </source>
</evidence>